<dbReference type="Gene3D" id="3.40.630.30">
    <property type="match status" value="1"/>
</dbReference>
<evidence type="ECO:0000313" key="3">
    <source>
        <dbReference type="EnsemblFungi" id="EJT71373"/>
    </source>
</evidence>
<dbReference type="CDD" id="cd04301">
    <property type="entry name" value="NAT_SF"/>
    <property type="match status" value="1"/>
</dbReference>
<dbReference type="InterPro" id="IPR052523">
    <property type="entry name" value="Trichothecene_AcTrans"/>
</dbReference>
<dbReference type="EMBL" id="GL385400">
    <property type="protein sequence ID" value="EJT71373.1"/>
    <property type="molecule type" value="Genomic_DNA"/>
</dbReference>
<dbReference type="EnsemblFungi" id="EJT71373">
    <property type="protein sequence ID" value="EJT71373"/>
    <property type="gene ID" value="GGTG_10632"/>
</dbReference>
<reference evidence="3" key="4">
    <citation type="journal article" date="2015" name="G3 (Bethesda)">
        <title>Genome sequences of three phytopathogenic species of the Magnaporthaceae family of fungi.</title>
        <authorList>
            <person name="Okagaki L.H."/>
            <person name="Nunes C.C."/>
            <person name="Sailsbery J."/>
            <person name="Clay B."/>
            <person name="Brown D."/>
            <person name="John T."/>
            <person name="Oh Y."/>
            <person name="Young N."/>
            <person name="Fitzgerald M."/>
            <person name="Haas B.J."/>
            <person name="Zeng Q."/>
            <person name="Young S."/>
            <person name="Adiconis X."/>
            <person name="Fan L."/>
            <person name="Levin J.Z."/>
            <person name="Mitchell T.K."/>
            <person name="Okubara P.A."/>
            <person name="Farman M.L."/>
            <person name="Kohn L.M."/>
            <person name="Birren B."/>
            <person name="Ma L.-J."/>
            <person name="Dean R.A."/>
        </authorList>
    </citation>
    <scope>NUCLEOTIDE SEQUENCE</scope>
    <source>
        <strain evidence="3">R3-111a-1</strain>
    </source>
</reference>
<reference evidence="2" key="2">
    <citation type="submission" date="2010-07" db="EMBL/GenBank/DDBJ databases">
        <authorList>
            <consortium name="The Broad Institute Genome Sequencing Platform"/>
            <consortium name="Broad Institute Genome Sequencing Center for Infectious Disease"/>
            <person name="Ma L.-J."/>
            <person name="Dead R."/>
            <person name="Young S."/>
            <person name="Zeng Q."/>
            <person name="Koehrsen M."/>
            <person name="Alvarado L."/>
            <person name="Berlin A."/>
            <person name="Chapman S.B."/>
            <person name="Chen Z."/>
            <person name="Freedman E."/>
            <person name="Gellesch M."/>
            <person name="Goldberg J."/>
            <person name="Griggs A."/>
            <person name="Gujja S."/>
            <person name="Heilman E.R."/>
            <person name="Heiman D."/>
            <person name="Hepburn T."/>
            <person name="Howarth C."/>
            <person name="Jen D."/>
            <person name="Larson L."/>
            <person name="Mehta T."/>
            <person name="Neiman D."/>
            <person name="Pearson M."/>
            <person name="Roberts A."/>
            <person name="Saif S."/>
            <person name="Shea T."/>
            <person name="Shenoy N."/>
            <person name="Sisk P."/>
            <person name="Stolte C."/>
            <person name="Sykes S."/>
            <person name="Walk T."/>
            <person name="White J."/>
            <person name="Yandava C."/>
            <person name="Haas B."/>
            <person name="Nusbaum C."/>
            <person name="Birren B."/>
        </authorList>
    </citation>
    <scope>NUCLEOTIDE SEQUENCE</scope>
    <source>
        <strain evidence="2">R3-111a-1</strain>
    </source>
</reference>
<dbReference type="OrthoDB" id="10017208at2759"/>
<reference evidence="3" key="5">
    <citation type="submission" date="2018-04" db="UniProtKB">
        <authorList>
            <consortium name="EnsemblFungi"/>
        </authorList>
    </citation>
    <scope>IDENTIFICATION</scope>
    <source>
        <strain evidence="3">R3-111a-1</strain>
    </source>
</reference>
<dbReference type="GO" id="GO:0016747">
    <property type="term" value="F:acyltransferase activity, transferring groups other than amino-acyl groups"/>
    <property type="evidence" value="ECO:0007669"/>
    <property type="project" value="InterPro"/>
</dbReference>
<name>J3PAV7_GAET3</name>
<dbReference type="Pfam" id="PF13508">
    <property type="entry name" value="Acetyltransf_7"/>
    <property type="match status" value="1"/>
</dbReference>
<organism evidence="2">
    <name type="scientific">Gaeumannomyces tritici (strain R3-111a-1)</name>
    <name type="common">Wheat and barley take-all root rot fungus</name>
    <name type="synonym">Gaeumannomyces graminis var. tritici</name>
    <dbReference type="NCBI Taxonomy" id="644352"/>
    <lineage>
        <taxon>Eukaryota</taxon>
        <taxon>Fungi</taxon>
        <taxon>Dikarya</taxon>
        <taxon>Ascomycota</taxon>
        <taxon>Pezizomycotina</taxon>
        <taxon>Sordariomycetes</taxon>
        <taxon>Sordariomycetidae</taxon>
        <taxon>Magnaporthales</taxon>
        <taxon>Magnaporthaceae</taxon>
        <taxon>Gaeumannomyces</taxon>
    </lineage>
</organism>
<keyword evidence="4" id="KW-1185">Reference proteome</keyword>
<feature type="domain" description="N-acetyltransferase" evidence="1">
    <location>
        <begin position="162"/>
        <end position="232"/>
    </location>
</feature>
<reference evidence="4" key="1">
    <citation type="submission" date="2010-07" db="EMBL/GenBank/DDBJ databases">
        <title>The genome sequence of Gaeumannomyces graminis var. tritici strain R3-111a-1.</title>
        <authorList>
            <consortium name="The Broad Institute Genome Sequencing Platform"/>
            <person name="Ma L.-J."/>
            <person name="Dead R."/>
            <person name="Young S."/>
            <person name="Zeng Q."/>
            <person name="Koehrsen M."/>
            <person name="Alvarado L."/>
            <person name="Berlin A."/>
            <person name="Chapman S.B."/>
            <person name="Chen Z."/>
            <person name="Freedman E."/>
            <person name="Gellesch M."/>
            <person name="Goldberg J."/>
            <person name="Griggs A."/>
            <person name="Gujja S."/>
            <person name="Heilman E.R."/>
            <person name="Heiman D."/>
            <person name="Hepburn T."/>
            <person name="Howarth C."/>
            <person name="Jen D."/>
            <person name="Larson L."/>
            <person name="Mehta T."/>
            <person name="Neiman D."/>
            <person name="Pearson M."/>
            <person name="Roberts A."/>
            <person name="Saif S."/>
            <person name="Shea T."/>
            <person name="Shenoy N."/>
            <person name="Sisk P."/>
            <person name="Stolte C."/>
            <person name="Sykes S."/>
            <person name="Walk T."/>
            <person name="White J."/>
            <person name="Yandava C."/>
            <person name="Haas B."/>
            <person name="Nusbaum C."/>
            <person name="Birren B."/>
        </authorList>
    </citation>
    <scope>NUCLEOTIDE SEQUENCE [LARGE SCALE GENOMIC DNA]</scope>
    <source>
        <strain evidence="4">R3-111a-1</strain>
    </source>
</reference>
<dbReference type="HOGENOM" id="CLU_1180292_0_0_1"/>
<dbReference type="InterPro" id="IPR016181">
    <property type="entry name" value="Acyl_CoA_acyltransferase"/>
</dbReference>
<dbReference type="VEuPathDB" id="FungiDB:GGTG_10632"/>
<accession>J3PAV7</accession>
<dbReference type="GeneID" id="20351090"/>
<dbReference type="RefSeq" id="XP_009226770.1">
    <property type="nucleotide sequence ID" value="XM_009228506.1"/>
</dbReference>
<dbReference type="Proteomes" id="UP000006039">
    <property type="component" value="Unassembled WGS sequence"/>
</dbReference>
<dbReference type="eggNOG" id="ENOG502RNCH">
    <property type="taxonomic scope" value="Eukaryota"/>
</dbReference>
<dbReference type="PANTHER" id="PTHR42791:SF2">
    <property type="entry name" value="N-ACETYLTRANSFERASE DOMAIN-CONTAINING PROTEIN"/>
    <property type="match status" value="1"/>
</dbReference>
<evidence type="ECO:0000313" key="4">
    <source>
        <dbReference type="Proteomes" id="UP000006039"/>
    </source>
</evidence>
<proteinExistence type="predicted"/>
<dbReference type="InterPro" id="IPR000182">
    <property type="entry name" value="GNAT_dom"/>
</dbReference>
<dbReference type="AlphaFoldDB" id="J3PAV7"/>
<reference evidence="2" key="3">
    <citation type="submission" date="2010-09" db="EMBL/GenBank/DDBJ databases">
        <title>Annotation of Gaeumannomyces graminis var. tritici R3-111a-1.</title>
        <authorList>
            <consortium name="The Broad Institute Genome Sequencing Platform"/>
            <person name="Ma L.-J."/>
            <person name="Dead R."/>
            <person name="Young S.K."/>
            <person name="Zeng Q."/>
            <person name="Gargeya S."/>
            <person name="Fitzgerald M."/>
            <person name="Haas B."/>
            <person name="Abouelleil A."/>
            <person name="Alvarado L."/>
            <person name="Arachchi H.M."/>
            <person name="Berlin A."/>
            <person name="Brown A."/>
            <person name="Chapman S.B."/>
            <person name="Chen Z."/>
            <person name="Dunbar C."/>
            <person name="Freedman E."/>
            <person name="Gearin G."/>
            <person name="Gellesch M."/>
            <person name="Goldberg J."/>
            <person name="Griggs A."/>
            <person name="Gujja S."/>
            <person name="Heiman D."/>
            <person name="Howarth C."/>
            <person name="Larson L."/>
            <person name="Lui A."/>
            <person name="MacDonald P.J.P."/>
            <person name="Mehta T."/>
            <person name="Montmayeur A."/>
            <person name="Murphy C."/>
            <person name="Neiman D."/>
            <person name="Pearson M."/>
            <person name="Priest M."/>
            <person name="Roberts A."/>
            <person name="Saif S."/>
            <person name="Shea T."/>
            <person name="Shenoy N."/>
            <person name="Sisk P."/>
            <person name="Stolte C."/>
            <person name="Sykes S."/>
            <person name="Yandava C."/>
            <person name="Wortman J."/>
            <person name="Nusbaum C."/>
            <person name="Birren B."/>
        </authorList>
    </citation>
    <scope>NUCLEOTIDE SEQUENCE</scope>
    <source>
        <strain evidence="2">R3-111a-1</strain>
    </source>
</reference>
<protein>
    <recommendedName>
        <fullName evidence="1">N-acetyltransferase domain-containing protein</fullName>
    </recommendedName>
</protein>
<gene>
    <name evidence="3" type="primary">20351090</name>
    <name evidence="2" type="ORF">GGTG_10632</name>
</gene>
<evidence type="ECO:0000259" key="1">
    <source>
        <dbReference type="PROSITE" id="PS51186"/>
    </source>
</evidence>
<dbReference type="STRING" id="644352.J3PAV7"/>
<dbReference type="SUPFAM" id="SSF55729">
    <property type="entry name" value="Acyl-CoA N-acyltransferases (Nat)"/>
    <property type="match status" value="1"/>
</dbReference>
<dbReference type="PROSITE" id="PS51186">
    <property type="entry name" value="GNAT"/>
    <property type="match status" value="1"/>
</dbReference>
<dbReference type="PANTHER" id="PTHR42791">
    <property type="entry name" value="GNAT FAMILY ACETYLTRANSFERASE"/>
    <property type="match status" value="1"/>
</dbReference>
<sequence length="235" mass="26632">MPLKYTVRRGVPEDLPALWPIAEAAFESDTEAYWTRLWRDAASAEELAAAAGPWWTAWQRREMATPGKHFWVATAAAREDDARDRGEEEIVAFVSWQQPLSEVDPNAGKTDAEKAAEKAAAAAEWPPCMDPSILDVRRAKHAEVMRRELGESWRDMWVTQIMAVHPSHQRKGLATMLMRRVMDKVEESGAGAILVATPEGRKTYNKLGFKDVCGYSLPFDKYDVWLMQWKGSREP</sequence>
<evidence type="ECO:0000313" key="2">
    <source>
        <dbReference type="EMBL" id="EJT71373.1"/>
    </source>
</evidence>